<accession>C8XEY6</accession>
<dbReference type="PRINTS" id="PR00039">
    <property type="entry name" value="HTHLYSR"/>
</dbReference>
<dbReference type="Proteomes" id="UP000002218">
    <property type="component" value="Chromosome"/>
</dbReference>
<dbReference type="InterPro" id="IPR005119">
    <property type="entry name" value="LysR_subst-bd"/>
</dbReference>
<evidence type="ECO:0000256" key="2">
    <source>
        <dbReference type="ARBA" id="ARBA00023015"/>
    </source>
</evidence>
<dbReference type="InterPro" id="IPR036390">
    <property type="entry name" value="WH_DNA-bd_sf"/>
</dbReference>
<dbReference type="STRING" id="479431.Namu_3565"/>
<dbReference type="EMBL" id="CP001737">
    <property type="protein sequence ID" value="ACV79887.1"/>
    <property type="molecule type" value="Genomic_DNA"/>
</dbReference>
<keyword evidence="3" id="KW-0238">DNA-binding</keyword>
<evidence type="ECO:0000256" key="3">
    <source>
        <dbReference type="ARBA" id="ARBA00023125"/>
    </source>
</evidence>
<dbReference type="Gene3D" id="3.40.190.290">
    <property type="match status" value="1"/>
</dbReference>
<evidence type="ECO:0000259" key="5">
    <source>
        <dbReference type="PROSITE" id="PS50931"/>
    </source>
</evidence>
<dbReference type="RefSeq" id="WP_015748741.1">
    <property type="nucleotide sequence ID" value="NC_013235.1"/>
</dbReference>
<dbReference type="InterPro" id="IPR036388">
    <property type="entry name" value="WH-like_DNA-bd_sf"/>
</dbReference>
<evidence type="ECO:0000313" key="6">
    <source>
        <dbReference type="EMBL" id="ACV79887.1"/>
    </source>
</evidence>
<dbReference type="Pfam" id="PF00126">
    <property type="entry name" value="HTH_1"/>
    <property type="match status" value="1"/>
</dbReference>
<dbReference type="FunFam" id="1.10.10.10:FF:000001">
    <property type="entry name" value="LysR family transcriptional regulator"/>
    <property type="match status" value="1"/>
</dbReference>
<dbReference type="GO" id="GO:0032993">
    <property type="term" value="C:protein-DNA complex"/>
    <property type="evidence" value="ECO:0007669"/>
    <property type="project" value="TreeGrafter"/>
</dbReference>
<dbReference type="KEGG" id="nml:Namu_3565"/>
<dbReference type="eggNOG" id="COG0583">
    <property type="taxonomic scope" value="Bacteria"/>
</dbReference>
<reference evidence="6 7" key="2">
    <citation type="journal article" date="2010" name="Stand. Genomic Sci.">
        <title>Complete genome sequence of Nakamurella multipartita type strain (Y-104).</title>
        <authorList>
            <person name="Tice H."/>
            <person name="Mayilraj S."/>
            <person name="Sims D."/>
            <person name="Lapidus A."/>
            <person name="Nolan M."/>
            <person name="Lucas S."/>
            <person name="Glavina Del Rio T."/>
            <person name="Copeland A."/>
            <person name="Cheng J.F."/>
            <person name="Meincke L."/>
            <person name="Bruce D."/>
            <person name="Goodwin L."/>
            <person name="Pitluck S."/>
            <person name="Ivanova N."/>
            <person name="Mavromatis K."/>
            <person name="Ovchinnikova G."/>
            <person name="Pati A."/>
            <person name="Chen A."/>
            <person name="Palaniappan K."/>
            <person name="Land M."/>
            <person name="Hauser L."/>
            <person name="Chang Y.J."/>
            <person name="Jeffries C.D."/>
            <person name="Detter J.C."/>
            <person name="Brettin T."/>
            <person name="Rohde M."/>
            <person name="Goker M."/>
            <person name="Bristow J."/>
            <person name="Eisen J.A."/>
            <person name="Markowitz V."/>
            <person name="Hugenholtz P."/>
            <person name="Kyrpides N.C."/>
            <person name="Klenk H.P."/>
            <person name="Chen F."/>
        </authorList>
    </citation>
    <scope>NUCLEOTIDE SEQUENCE [LARGE SCALE GENOMIC DNA]</scope>
    <source>
        <strain evidence="7">ATCC 700099 / DSM 44233 / CIP 104796 / JCM 9543 / NBRC 105858 / Y-104</strain>
    </source>
</reference>
<comment type="similarity">
    <text evidence="1">Belongs to the LysR transcriptional regulatory family.</text>
</comment>
<proteinExistence type="inferred from homology"/>
<dbReference type="PROSITE" id="PS50931">
    <property type="entry name" value="HTH_LYSR"/>
    <property type="match status" value="1"/>
</dbReference>
<dbReference type="InterPro" id="IPR000847">
    <property type="entry name" value="LysR_HTH_N"/>
</dbReference>
<dbReference type="GO" id="GO:0003700">
    <property type="term" value="F:DNA-binding transcription factor activity"/>
    <property type="evidence" value="ECO:0007669"/>
    <property type="project" value="InterPro"/>
</dbReference>
<keyword evidence="7" id="KW-1185">Reference proteome</keyword>
<reference evidence="7" key="1">
    <citation type="submission" date="2009-09" db="EMBL/GenBank/DDBJ databases">
        <title>The complete genome of Nakamurella multipartita DSM 44233.</title>
        <authorList>
            <consortium name="US DOE Joint Genome Institute (JGI-PGF)"/>
            <person name="Lucas S."/>
            <person name="Copeland A."/>
            <person name="Lapidus A."/>
            <person name="Glavina del Rio T."/>
            <person name="Dalin E."/>
            <person name="Tice H."/>
            <person name="Bruce D."/>
            <person name="Goodwin L."/>
            <person name="Pitluck S."/>
            <person name="Kyrpides N."/>
            <person name="Mavromatis K."/>
            <person name="Ivanova N."/>
            <person name="Ovchinnikova G."/>
            <person name="Sims D."/>
            <person name="Meincke L."/>
            <person name="Brettin T."/>
            <person name="Detter J.C."/>
            <person name="Han C."/>
            <person name="Larimer F."/>
            <person name="Land M."/>
            <person name="Hauser L."/>
            <person name="Markowitz V."/>
            <person name="Cheng J.-F."/>
            <person name="Hugenholtz P."/>
            <person name="Woyke T."/>
            <person name="Wu D."/>
            <person name="Klenk H.-P."/>
            <person name="Eisen J.A."/>
        </authorList>
    </citation>
    <scope>NUCLEOTIDE SEQUENCE [LARGE SCALE GENOMIC DNA]</scope>
    <source>
        <strain evidence="7">ATCC 700099 / DSM 44233 / CIP 104796 / JCM 9543 / NBRC 105858 / Y-104</strain>
    </source>
</reference>
<dbReference type="SUPFAM" id="SSF53850">
    <property type="entry name" value="Periplasmic binding protein-like II"/>
    <property type="match status" value="1"/>
</dbReference>
<dbReference type="HOGENOM" id="CLU_039613_6_4_11"/>
<dbReference type="AlphaFoldDB" id="C8XEY6"/>
<dbReference type="GO" id="GO:0003677">
    <property type="term" value="F:DNA binding"/>
    <property type="evidence" value="ECO:0007669"/>
    <property type="project" value="UniProtKB-KW"/>
</dbReference>
<gene>
    <name evidence="6" type="ordered locus">Namu_3565</name>
</gene>
<dbReference type="Gene3D" id="1.10.10.10">
    <property type="entry name" value="Winged helix-like DNA-binding domain superfamily/Winged helix DNA-binding domain"/>
    <property type="match status" value="1"/>
</dbReference>
<dbReference type="Pfam" id="PF03466">
    <property type="entry name" value="LysR_substrate"/>
    <property type="match status" value="1"/>
</dbReference>
<evidence type="ECO:0000256" key="4">
    <source>
        <dbReference type="ARBA" id="ARBA00023163"/>
    </source>
</evidence>
<evidence type="ECO:0000256" key="1">
    <source>
        <dbReference type="ARBA" id="ARBA00009437"/>
    </source>
</evidence>
<dbReference type="CDD" id="cd05466">
    <property type="entry name" value="PBP2_LTTR_substrate"/>
    <property type="match status" value="1"/>
</dbReference>
<keyword evidence="4" id="KW-0804">Transcription</keyword>
<keyword evidence="2" id="KW-0805">Transcription regulation</keyword>
<organism evidence="6 7">
    <name type="scientific">Nakamurella multipartita (strain ATCC 700099 / DSM 44233 / CIP 104796 / JCM 9543 / NBRC 105858 / Y-104)</name>
    <name type="common">Microsphaera multipartita</name>
    <dbReference type="NCBI Taxonomy" id="479431"/>
    <lineage>
        <taxon>Bacteria</taxon>
        <taxon>Bacillati</taxon>
        <taxon>Actinomycetota</taxon>
        <taxon>Actinomycetes</taxon>
        <taxon>Nakamurellales</taxon>
        <taxon>Nakamurellaceae</taxon>
        <taxon>Nakamurella</taxon>
    </lineage>
</organism>
<dbReference type="PANTHER" id="PTHR30346">
    <property type="entry name" value="TRANSCRIPTIONAL DUAL REGULATOR HCAR-RELATED"/>
    <property type="match status" value="1"/>
</dbReference>
<evidence type="ECO:0000313" key="7">
    <source>
        <dbReference type="Proteomes" id="UP000002218"/>
    </source>
</evidence>
<dbReference type="InParanoid" id="C8XEY6"/>
<protein>
    <submittedName>
        <fullName evidence="6">Transcriptional regulator, LysR family</fullName>
    </submittedName>
</protein>
<feature type="domain" description="HTH lysR-type" evidence="5">
    <location>
        <begin position="1"/>
        <end position="58"/>
    </location>
</feature>
<dbReference type="PANTHER" id="PTHR30346:SF28">
    <property type="entry name" value="HTH-TYPE TRANSCRIPTIONAL REGULATOR CYNR"/>
    <property type="match status" value="1"/>
</dbReference>
<name>C8XEY6_NAKMY</name>
<sequence length="310" mass="32568" precursor="true">MDLRLLRCFVAVADAGSVTAAAQELYVSQPTLSRQLHRLEREIGLVLFRPLDGRLVITSAGRELLPRARTLLAGAAAVRAFAREIAAGAIGAVHVAAPTAILHDVLAPLIAAAPPNLPPLTVRPMDTEKLYDAVDGDADLAVGAHAPPAHLSARVLARLPVRAYVPANHGLAINGSVTLTELIDHDLLLPDRQHHIRQVLDVATAEAGLVYRTAGGFESAPVALANAAAGRGVAVASGDPAFGLVPLPIITAQGPMMEPLFAAWRVDHHAPSTLAGLAGELTAYLIDRHGPWVAPETRHSVPALRTRSLH</sequence>
<dbReference type="SUPFAM" id="SSF46785">
    <property type="entry name" value="Winged helix' DNA-binding domain"/>
    <property type="match status" value="1"/>
</dbReference>